<dbReference type="Proteomes" id="UP000736672">
    <property type="component" value="Unassembled WGS sequence"/>
</dbReference>
<dbReference type="OrthoDB" id="245563at2759"/>
<evidence type="ECO:0000313" key="1">
    <source>
        <dbReference type="EMBL" id="KAH7231483.1"/>
    </source>
</evidence>
<organism evidence="1 2">
    <name type="scientific">Fusarium solani</name>
    <name type="common">Filamentous fungus</name>
    <dbReference type="NCBI Taxonomy" id="169388"/>
    <lineage>
        <taxon>Eukaryota</taxon>
        <taxon>Fungi</taxon>
        <taxon>Dikarya</taxon>
        <taxon>Ascomycota</taxon>
        <taxon>Pezizomycotina</taxon>
        <taxon>Sordariomycetes</taxon>
        <taxon>Hypocreomycetidae</taxon>
        <taxon>Hypocreales</taxon>
        <taxon>Nectriaceae</taxon>
        <taxon>Fusarium</taxon>
        <taxon>Fusarium solani species complex</taxon>
    </lineage>
</organism>
<sequence length="75" mass="8793">MELAAQCHPEDREWTQNRKFEPSLRYGDDIDTNLIHVPSDNEDWTHVACEDDHPCSNRERIAPHIDSIFIEPTFS</sequence>
<evidence type="ECO:0000313" key="2">
    <source>
        <dbReference type="Proteomes" id="UP000736672"/>
    </source>
</evidence>
<reference evidence="1" key="1">
    <citation type="journal article" date="2021" name="Nat. Commun.">
        <title>Genetic determinants of endophytism in the Arabidopsis root mycobiome.</title>
        <authorList>
            <person name="Mesny F."/>
            <person name="Miyauchi S."/>
            <person name="Thiergart T."/>
            <person name="Pickel B."/>
            <person name="Atanasova L."/>
            <person name="Karlsson M."/>
            <person name="Huettel B."/>
            <person name="Barry K.W."/>
            <person name="Haridas S."/>
            <person name="Chen C."/>
            <person name="Bauer D."/>
            <person name="Andreopoulos W."/>
            <person name="Pangilinan J."/>
            <person name="LaButti K."/>
            <person name="Riley R."/>
            <person name="Lipzen A."/>
            <person name="Clum A."/>
            <person name="Drula E."/>
            <person name="Henrissat B."/>
            <person name="Kohler A."/>
            <person name="Grigoriev I.V."/>
            <person name="Martin F.M."/>
            <person name="Hacquard S."/>
        </authorList>
    </citation>
    <scope>NUCLEOTIDE SEQUENCE</scope>
    <source>
        <strain evidence="1">FSSC 5 MPI-SDFR-AT-0091</strain>
    </source>
</reference>
<keyword evidence="2" id="KW-1185">Reference proteome</keyword>
<dbReference type="EMBL" id="JAGTJS010000033">
    <property type="protein sequence ID" value="KAH7231483.1"/>
    <property type="molecule type" value="Genomic_DNA"/>
</dbReference>
<accession>A0A9P9G2Y1</accession>
<comment type="caution">
    <text evidence="1">The sequence shown here is derived from an EMBL/GenBank/DDBJ whole genome shotgun (WGS) entry which is preliminary data.</text>
</comment>
<dbReference type="AlphaFoldDB" id="A0A9P9G2Y1"/>
<name>A0A9P9G2Y1_FUSSL</name>
<gene>
    <name evidence="1" type="ORF">B0J15DRAFT_506020</name>
</gene>
<proteinExistence type="predicted"/>
<protein>
    <submittedName>
        <fullName evidence="1">Uncharacterized protein</fullName>
    </submittedName>
</protein>